<feature type="domain" description="YchJ-like middle NTF2-like" evidence="3">
    <location>
        <begin position="120"/>
        <end position="255"/>
    </location>
</feature>
<evidence type="ECO:0000313" key="5">
    <source>
        <dbReference type="Proteomes" id="UP000693970"/>
    </source>
</evidence>
<accession>A0A9K3KAR6</accession>
<feature type="signal peptide" evidence="2">
    <location>
        <begin position="1"/>
        <end position="23"/>
    </location>
</feature>
<dbReference type="AlphaFoldDB" id="A0A9K3KAR6"/>
<protein>
    <recommendedName>
        <fullName evidence="3">YchJ-like middle NTF2-like domain-containing protein</fullName>
    </recommendedName>
</protein>
<dbReference type="EMBL" id="JAGRRH010000027">
    <property type="protein sequence ID" value="KAG7340369.1"/>
    <property type="molecule type" value="Genomic_DNA"/>
</dbReference>
<name>A0A9K3KAR6_9STRA</name>
<evidence type="ECO:0000256" key="1">
    <source>
        <dbReference type="SAM" id="MobiDB-lite"/>
    </source>
</evidence>
<evidence type="ECO:0000256" key="2">
    <source>
        <dbReference type="SAM" id="SignalP"/>
    </source>
</evidence>
<proteinExistence type="predicted"/>
<dbReference type="PANTHER" id="PTHR33747">
    <property type="entry name" value="UPF0225 PROTEIN SCO1677"/>
    <property type="match status" value="1"/>
</dbReference>
<keyword evidence="5" id="KW-1185">Reference proteome</keyword>
<sequence length="272" mass="29904">MSPTNRSFKFMLLLVVFWTTASLLLPSTQGLAAAARKKKNNNKSGGGGGSKNNKKPSSRASTNRGFAEPPPTLDQTLASFRTRLPDNDDPATVPCPCGIHGTSYAECCQPYHLGELQCTTPLRVLQTRYSAFTYRLIGHIIATTHPKCREYMDDKIAWANSLNKNGMFDSFDFVGLQVLKQEEREQQQKDEEHSGLDPNVAYINFQVTLRGRSSTTANTATSTNDAIGVAGKETIVQERSQFLKDTATGVWTYSGGDVRSQVQGLEDTQLNT</sequence>
<gene>
    <name evidence="4" type="ORF">IV203_023912</name>
</gene>
<evidence type="ECO:0000259" key="3">
    <source>
        <dbReference type="Pfam" id="PF17775"/>
    </source>
</evidence>
<dbReference type="Proteomes" id="UP000693970">
    <property type="component" value="Unassembled WGS sequence"/>
</dbReference>
<organism evidence="4 5">
    <name type="scientific">Nitzschia inconspicua</name>
    <dbReference type="NCBI Taxonomy" id="303405"/>
    <lineage>
        <taxon>Eukaryota</taxon>
        <taxon>Sar</taxon>
        <taxon>Stramenopiles</taxon>
        <taxon>Ochrophyta</taxon>
        <taxon>Bacillariophyta</taxon>
        <taxon>Bacillariophyceae</taxon>
        <taxon>Bacillariophycidae</taxon>
        <taxon>Bacillariales</taxon>
        <taxon>Bacillariaceae</taxon>
        <taxon>Nitzschia</taxon>
    </lineage>
</organism>
<dbReference type="InterPro" id="IPR048469">
    <property type="entry name" value="YchJ-like_M"/>
</dbReference>
<dbReference type="PANTHER" id="PTHR33747:SF1">
    <property type="entry name" value="ADENYLATE CYCLASE-ASSOCIATED CAP C-TERMINAL DOMAIN-CONTAINING PROTEIN"/>
    <property type="match status" value="1"/>
</dbReference>
<feature type="chain" id="PRO_5039934763" description="YchJ-like middle NTF2-like domain-containing protein" evidence="2">
    <location>
        <begin position="24"/>
        <end position="272"/>
    </location>
</feature>
<dbReference type="OrthoDB" id="539593at2759"/>
<reference evidence="4" key="2">
    <citation type="submission" date="2021-04" db="EMBL/GenBank/DDBJ databases">
        <authorList>
            <person name="Podell S."/>
        </authorList>
    </citation>
    <scope>NUCLEOTIDE SEQUENCE</scope>
    <source>
        <strain evidence="4">Hildebrandi</strain>
    </source>
</reference>
<keyword evidence="2" id="KW-0732">Signal</keyword>
<dbReference type="Pfam" id="PF17775">
    <property type="entry name" value="YchJ_M-like"/>
    <property type="match status" value="1"/>
</dbReference>
<feature type="region of interest" description="Disordered" evidence="1">
    <location>
        <begin position="35"/>
        <end position="72"/>
    </location>
</feature>
<evidence type="ECO:0000313" key="4">
    <source>
        <dbReference type="EMBL" id="KAG7340369.1"/>
    </source>
</evidence>
<comment type="caution">
    <text evidence="4">The sequence shown here is derived from an EMBL/GenBank/DDBJ whole genome shotgun (WGS) entry which is preliminary data.</text>
</comment>
<reference evidence="4" key="1">
    <citation type="journal article" date="2021" name="Sci. Rep.">
        <title>Diploid genomic architecture of Nitzschia inconspicua, an elite biomass production diatom.</title>
        <authorList>
            <person name="Oliver A."/>
            <person name="Podell S."/>
            <person name="Pinowska A."/>
            <person name="Traller J.C."/>
            <person name="Smith S.R."/>
            <person name="McClure R."/>
            <person name="Beliaev A."/>
            <person name="Bohutskyi P."/>
            <person name="Hill E.A."/>
            <person name="Rabines A."/>
            <person name="Zheng H."/>
            <person name="Allen L.Z."/>
            <person name="Kuo A."/>
            <person name="Grigoriev I.V."/>
            <person name="Allen A.E."/>
            <person name="Hazlebeck D."/>
            <person name="Allen E.E."/>
        </authorList>
    </citation>
    <scope>NUCLEOTIDE SEQUENCE</scope>
    <source>
        <strain evidence="4">Hildebrandi</strain>
    </source>
</reference>